<dbReference type="InterPro" id="IPR027417">
    <property type="entry name" value="P-loop_NTPase"/>
</dbReference>
<dbReference type="GO" id="GO:0003824">
    <property type="term" value="F:catalytic activity"/>
    <property type="evidence" value="ECO:0007669"/>
    <property type="project" value="InterPro"/>
</dbReference>
<dbReference type="GO" id="GO:0009116">
    <property type="term" value="P:nucleoside metabolic process"/>
    <property type="evidence" value="ECO:0007669"/>
    <property type="project" value="InterPro"/>
</dbReference>
<organism evidence="4 5">
    <name type="scientific">Trichoderma guizhouense</name>
    <dbReference type="NCBI Taxonomy" id="1491466"/>
    <lineage>
        <taxon>Eukaryota</taxon>
        <taxon>Fungi</taxon>
        <taxon>Dikarya</taxon>
        <taxon>Ascomycota</taxon>
        <taxon>Pezizomycotina</taxon>
        <taxon>Sordariomycetes</taxon>
        <taxon>Hypocreomycetidae</taxon>
        <taxon>Hypocreales</taxon>
        <taxon>Hypocreaceae</taxon>
        <taxon>Trichoderma</taxon>
    </lineage>
</organism>
<protein>
    <recommendedName>
        <fullName evidence="3">Nephrocystin 3-like N-terminal domain-containing protein</fullName>
    </recommendedName>
</protein>
<dbReference type="OrthoDB" id="19174at2759"/>
<dbReference type="Pfam" id="PF24883">
    <property type="entry name" value="NPHP3_N"/>
    <property type="match status" value="1"/>
</dbReference>
<dbReference type="PANTHER" id="PTHR46082">
    <property type="entry name" value="ATP/GTP-BINDING PROTEIN-RELATED"/>
    <property type="match status" value="1"/>
</dbReference>
<dbReference type="Gene3D" id="3.40.50.300">
    <property type="entry name" value="P-loop containing nucleotide triphosphate hydrolases"/>
    <property type="match status" value="1"/>
</dbReference>
<dbReference type="InterPro" id="IPR053137">
    <property type="entry name" value="NLR-like"/>
</dbReference>
<reference evidence="4 5" key="1">
    <citation type="submission" date="2016-04" db="EMBL/GenBank/DDBJ databases">
        <title>Multiple horizontal gene transfer events from other fungi enriched the ability of the initially mycotrophic fungus Trichoderma (Ascomycota) to feed on dead plant biomass.</title>
        <authorList>
            <person name="Atanasova L."/>
            <person name="Chenthamara K."/>
            <person name="Zhang J."/>
            <person name="Grujic M."/>
            <person name="Henrissat B."/>
            <person name="Kuo A."/>
            <person name="Aertz A."/>
            <person name="Salamov A."/>
            <person name="Lipzen A."/>
            <person name="Labutti K."/>
            <person name="Barry K."/>
            <person name="Miao Y."/>
            <person name="Rahimi M.J."/>
            <person name="Shen Q."/>
            <person name="Grigoriev I.V."/>
            <person name="Kubicek C.P."/>
            <person name="Druzhinina I.S."/>
        </authorList>
    </citation>
    <scope>NUCLEOTIDE SEQUENCE [LARGE SCALE GENOMIC DNA]</scope>
    <source>
        <strain evidence="4 5">NJAU 4742</strain>
    </source>
</reference>
<dbReference type="Proteomes" id="UP000191004">
    <property type="component" value="Unassembled WGS sequence"/>
</dbReference>
<comment type="caution">
    <text evidence="4">The sequence shown here is derived from an EMBL/GenBank/DDBJ whole genome shotgun (WGS) entry which is preliminary data.</text>
</comment>
<evidence type="ECO:0000313" key="5">
    <source>
        <dbReference type="Proteomes" id="UP000191004"/>
    </source>
</evidence>
<dbReference type="AlphaFoldDB" id="A0A1T3CKY5"/>
<keyword evidence="5" id="KW-1185">Reference proteome</keyword>
<dbReference type="Gene3D" id="3.40.50.1580">
    <property type="entry name" value="Nucleoside phosphorylase domain"/>
    <property type="match status" value="1"/>
</dbReference>
<evidence type="ECO:0000256" key="2">
    <source>
        <dbReference type="SAM" id="MobiDB-lite"/>
    </source>
</evidence>
<name>A0A1T3CKY5_9HYPO</name>
<evidence type="ECO:0000256" key="1">
    <source>
        <dbReference type="ARBA" id="ARBA00022737"/>
    </source>
</evidence>
<gene>
    <name evidence="4" type="ORF">A0O28_0102400</name>
</gene>
<sequence>MSPNARSHADYTVGWVCALPQEQTAAMAMLDERHESLSKPPTDTNAYTLGSIGQHNIVIACLPKGHAGPNSAATVATQMVQTFSSIKIGLLVGIGGGIPPKVRLGDVVVSTPDGQFPGVVQWDLGKSLEGALGKLESKHELEGSKIPDILEEFGKAYPQAAKQYLNSTSLKDVLFKPNYLHICGKRTEDIGEDDYLGEYGASDDDNDDGEEEDDDEEGCISCDPSQIVRRKHRSMRIHYGLIASSNTTIEDAEFRDRLNKELNKKLLCVEMEAAGLMNSFPCIAIRGICDYADSHKNKTWQKYAAAVATAFAKELLGCVQSSDVEGERPIRDILNEVKDELNQINRDIKAGFGETKKHLDNLIEVQKVQKQNEALEWLSSIDSAPMHHDYIKKCEPGTGQGLLSSEELQQWMNVPRTTLFCPGIPGAGKTFQMAILIDYLSREFRHDDTIGLAFFYYRFDRQDAQRPEQLISNVIKQLGQHHQPSRERIQGLYEDHKKKGSRPLIEELVHLLQVIASLLSRAYVIIDALDECGDNDYSRTRLLDSLFSAQKKGLNICATSRKVHAIEQRFEDAIKWQVIPSENDIFSFLDRRMAQLPDFVQSNIPLQEEIKECIESAIEGMFLLAQMYIDSLVD</sequence>
<dbReference type="SUPFAM" id="SSF52540">
    <property type="entry name" value="P-loop containing nucleoside triphosphate hydrolases"/>
    <property type="match status" value="1"/>
</dbReference>
<dbReference type="PANTHER" id="PTHR46082:SF11">
    <property type="entry name" value="AAA+ ATPASE DOMAIN-CONTAINING PROTEIN-RELATED"/>
    <property type="match status" value="1"/>
</dbReference>
<feature type="region of interest" description="Disordered" evidence="2">
    <location>
        <begin position="194"/>
        <end position="220"/>
    </location>
</feature>
<proteinExistence type="predicted"/>
<dbReference type="SUPFAM" id="SSF53167">
    <property type="entry name" value="Purine and uridine phosphorylases"/>
    <property type="match status" value="1"/>
</dbReference>
<feature type="domain" description="Nephrocystin 3-like N-terminal" evidence="3">
    <location>
        <begin position="397"/>
        <end position="561"/>
    </location>
</feature>
<evidence type="ECO:0000313" key="4">
    <source>
        <dbReference type="EMBL" id="OPB41681.1"/>
    </source>
</evidence>
<dbReference type="InterPro" id="IPR035994">
    <property type="entry name" value="Nucleoside_phosphorylase_sf"/>
</dbReference>
<feature type="compositionally biased region" description="Acidic residues" evidence="2">
    <location>
        <begin position="194"/>
        <end position="218"/>
    </location>
</feature>
<evidence type="ECO:0000259" key="3">
    <source>
        <dbReference type="Pfam" id="PF24883"/>
    </source>
</evidence>
<dbReference type="EMBL" id="LVVK01000014">
    <property type="protein sequence ID" value="OPB41681.1"/>
    <property type="molecule type" value="Genomic_DNA"/>
</dbReference>
<keyword evidence="1" id="KW-0677">Repeat</keyword>
<dbReference type="InterPro" id="IPR056884">
    <property type="entry name" value="NPHP3-like_N"/>
</dbReference>
<accession>A0A1T3CKY5</accession>